<reference evidence="4 5" key="1">
    <citation type="submission" date="2017-04" db="EMBL/GenBank/DDBJ databases">
        <title>Bacillus krulwichiae AM31D Genome sequencing and assembly.</title>
        <authorList>
            <person name="Krulwich T.A."/>
            <person name="Anastor L."/>
            <person name="Ehrlich R."/>
            <person name="Ehrlich G.D."/>
            <person name="Janto B."/>
        </authorList>
    </citation>
    <scope>NUCLEOTIDE SEQUENCE [LARGE SCALE GENOMIC DNA]</scope>
    <source>
        <strain evidence="4 5">AM31D</strain>
    </source>
</reference>
<dbReference type="InterPro" id="IPR032466">
    <property type="entry name" value="Metal_Hydrolase"/>
</dbReference>
<dbReference type="PANTHER" id="PTHR32027:SF0">
    <property type="entry name" value="CYTOSINE DEAMINASE"/>
    <property type="match status" value="1"/>
</dbReference>
<keyword evidence="1" id="KW-0479">Metal-binding</keyword>
<proteinExistence type="predicted"/>
<dbReference type="SUPFAM" id="SSF51338">
    <property type="entry name" value="Composite domain of metallo-dependent hydrolases"/>
    <property type="match status" value="1"/>
</dbReference>
<evidence type="ECO:0000256" key="2">
    <source>
        <dbReference type="ARBA" id="ARBA00022801"/>
    </source>
</evidence>
<dbReference type="Proteomes" id="UP000193006">
    <property type="component" value="Chromosome"/>
</dbReference>
<dbReference type="EC" id="3.5.4.1" evidence="4"/>
<keyword evidence="5" id="KW-1185">Reference proteome</keyword>
<dbReference type="InterPro" id="IPR052349">
    <property type="entry name" value="Metallo-hydrolase_Enzymes"/>
</dbReference>
<dbReference type="STRING" id="199441.BkAM31D_20435"/>
<dbReference type="GO" id="GO:0046872">
    <property type="term" value="F:metal ion binding"/>
    <property type="evidence" value="ECO:0007669"/>
    <property type="project" value="UniProtKB-KW"/>
</dbReference>
<dbReference type="Gene3D" id="3.20.20.140">
    <property type="entry name" value="Metal-dependent hydrolases"/>
    <property type="match status" value="1"/>
</dbReference>
<dbReference type="RefSeq" id="WP_066156732.1">
    <property type="nucleotide sequence ID" value="NZ_CP020814.1"/>
</dbReference>
<dbReference type="InterPro" id="IPR011059">
    <property type="entry name" value="Metal-dep_hydrolase_composite"/>
</dbReference>
<keyword evidence="2 4" id="KW-0378">Hydrolase</keyword>
<evidence type="ECO:0000313" key="5">
    <source>
        <dbReference type="Proteomes" id="UP000193006"/>
    </source>
</evidence>
<dbReference type="Pfam" id="PF07969">
    <property type="entry name" value="Amidohydro_3"/>
    <property type="match status" value="1"/>
</dbReference>
<dbReference type="KEGG" id="bkw:BkAM31D_20435"/>
<dbReference type="PANTHER" id="PTHR32027">
    <property type="entry name" value="CYTOSINE DEAMINASE"/>
    <property type="match status" value="1"/>
</dbReference>
<dbReference type="InterPro" id="IPR013108">
    <property type="entry name" value="Amidohydro_3"/>
</dbReference>
<dbReference type="CDD" id="cd01293">
    <property type="entry name" value="Bact_CD"/>
    <property type="match status" value="1"/>
</dbReference>
<gene>
    <name evidence="4" type="primary">codA_3</name>
    <name evidence="4" type="ORF">BkAM31D_20435</name>
</gene>
<evidence type="ECO:0000259" key="3">
    <source>
        <dbReference type="Pfam" id="PF07969"/>
    </source>
</evidence>
<evidence type="ECO:0000313" key="4">
    <source>
        <dbReference type="EMBL" id="ARK32018.1"/>
    </source>
</evidence>
<protein>
    <submittedName>
        <fullName evidence="4">Cytosine deaminase</fullName>
        <ecNumber evidence="4">3.5.4.1</ecNumber>
    </submittedName>
</protein>
<organism evidence="4 5">
    <name type="scientific">Halalkalibacter krulwichiae</name>
    <dbReference type="NCBI Taxonomy" id="199441"/>
    <lineage>
        <taxon>Bacteria</taxon>
        <taxon>Bacillati</taxon>
        <taxon>Bacillota</taxon>
        <taxon>Bacilli</taxon>
        <taxon>Bacillales</taxon>
        <taxon>Bacillaceae</taxon>
        <taxon>Halalkalibacter</taxon>
    </lineage>
</organism>
<accession>A0A1X9MF03</accession>
<dbReference type="GO" id="GO:0004131">
    <property type="term" value="F:cytosine deaminase activity"/>
    <property type="evidence" value="ECO:0007669"/>
    <property type="project" value="UniProtKB-EC"/>
</dbReference>
<dbReference type="SUPFAM" id="SSF51556">
    <property type="entry name" value="Metallo-dependent hydrolases"/>
    <property type="match status" value="1"/>
</dbReference>
<sequence>MYDLLIKGVRRLTDSESIDIGIKQDRIVAIGSISDSALKTIDGKGRVVLPPYVESHIHLDTALTCGFPAFNQSGELFEGIKLWNEYRQTMTEKEVTSRALDVIRTMAGQGVLFMRSMVDVSDPNLIALKALLQVKKQVAPFMALQLVAFPQSGLSSQAGREQLDQAIALGIDGISAVPHLEPTREKGVASLVYCFQRAQESNCFLHIFCDEIDDLQSRYLEVVADLAYESGLKERVTVSHLNAMSYYNEAYVRKVISLVKRAEINVVTAPLISSVMQGRLDSWPKGRGITRVKDLHEAGVPVAIAHDDFLSPFYPLGTGSLLNACHMLIHLAHMTGLDDFQDVFEMITSTPAKILNIDNYGIKKGCLANLLLVTASDAHDLIRRQPVAEVVISQGHIIAETPLQQTVLHVADTLKLNDEKLDFV</sequence>
<dbReference type="FunFam" id="3.20.20.140:FF:000019">
    <property type="entry name" value="Cytosine deaminase"/>
    <property type="match status" value="1"/>
</dbReference>
<name>A0A1X9MF03_9BACI</name>
<dbReference type="EMBL" id="CP020814">
    <property type="protein sequence ID" value="ARK32018.1"/>
    <property type="molecule type" value="Genomic_DNA"/>
</dbReference>
<feature type="domain" description="Amidohydrolase 3" evidence="3">
    <location>
        <begin position="39"/>
        <end position="398"/>
    </location>
</feature>
<dbReference type="Gene3D" id="2.30.40.10">
    <property type="entry name" value="Urease, subunit C, domain 1"/>
    <property type="match status" value="1"/>
</dbReference>
<dbReference type="AlphaFoldDB" id="A0A1X9MF03"/>
<evidence type="ECO:0000256" key="1">
    <source>
        <dbReference type="ARBA" id="ARBA00022723"/>
    </source>
</evidence>